<accession>A0A152A604</accession>
<reference evidence="3 4" key="1">
    <citation type="submission" date="2015-12" db="EMBL/GenBank/DDBJ databases">
        <title>Dictyostelia acquired genes for synthesis and detection of signals that induce cell-type specialization by lateral gene transfer from prokaryotes.</title>
        <authorList>
            <person name="Gloeckner G."/>
            <person name="Schaap P."/>
        </authorList>
    </citation>
    <scope>NUCLEOTIDE SEQUENCE [LARGE SCALE GENOMIC DNA]</scope>
    <source>
        <strain evidence="3 4">TK</strain>
    </source>
</reference>
<evidence type="ECO:0008006" key="5">
    <source>
        <dbReference type="Google" id="ProtNLM"/>
    </source>
</evidence>
<proteinExistence type="predicted"/>
<dbReference type="EMBL" id="LODT01000006">
    <property type="protein sequence ID" value="KYR01669.1"/>
    <property type="molecule type" value="Genomic_DNA"/>
</dbReference>
<evidence type="ECO:0000256" key="1">
    <source>
        <dbReference type="SAM" id="Phobius"/>
    </source>
</evidence>
<evidence type="ECO:0000256" key="2">
    <source>
        <dbReference type="SAM" id="SignalP"/>
    </source>
</evidence>
<gene>
    <name evidence="3" type="ORF">DLAC_01673</name>
</gene>
<keyword evidence="4" id="KW-1185">Reference proteome</keyword>
<dbReference type="PANTHER" id="PTHR35035:SF5">
    <property type="entry name" value="TRANSMEMBRANE PROTEIN"/>
    <property type="match status" value="1"/>
</dbReference>
<keyword evidence="2" id="KW-0732">Signal</keyword>
<dbReference type="OMA" id="NCTIREW"/>
<dbReference type="OrthoDB" id="21578at2759"/>
<keyword evidence="1" id="KW-0472">Membrane</keyword>
<dbReference type="AlphaFoldDB" id="A0A152A604"/>
<name>A0A152A604_TIELA</name>
<evidence type="ECO:0000313" key="4">
    <source>
        <dbReference type="Proteomes" id="UP000076078"/>
    </source>
</evidence>
<keyword evidence="1" id="KW-1133">Transmembrane helix</keyword>
<dbReference type="PANTHER" id="PTHR35035">
    <property type="entry name" value="DISCOIDIN-INDUCING COMPLEX SUBUNIT B"/>
    <property type="match status" value="1"/>
</dbReference>
<dbReference type="InParanoid" id="A0A152A604"/>
<feature type="transmembrane region" description="Helical" evidence="1">
    <location>
        <begin position="793"/>
        <end position="818"/>
    </location>
</feature>
<organism evidence="3 4">
    <name type="scientific">Tieghemostelium lacteum</name>
    <name type="common">Slime mold</name>
    <name type="synonym">Dictyostelium lacteum</name>
    <dbReference type="NCBI Taxonomy" id="361077"/>
    <lineage>
        <taxon>Eukaryota</taxon>
        <taxon>Amoebozoa</taxon>
        <taxon>Evosea</taxon>
        <taxon>Eumycetozoa</taxon>
        <taxon>Dictyostelia</taxon>
        <taxon>Dictyosteliales</taxon>
        <taxon>Raperosteliaceae</taxon>
        <taxon>Tieghemostelium</taxon>
    </lineage>
</organism>
<sequence length="847" mass="94105">MKIIVLLLLTLFLNFQKVSSKIWTPVGVGTDFDSGVNWLPNGIPIATDDIIINGTDCIALDSYIVKSLTLESKLILHNSLESTGDIILGHDSIVILNYTDTGKTLKSGNFEVEGRVSMYRGHLDSLVPIVFGNSSQFYCEKGQCFIDKNFKTLGTISVLYGSTLNFNNQLESYQFMESDHGTVIIKGTDETVSKLQGQAVMSTSKLMTYTITLDMLDRHYYQSLNSSLVLNNSTLQFLGNSSIDLLDQSVFSTMAGSSVVMEDESLISSFQSKFTMNDNQLFKMTNSSSILFDTSTISIESNQVILLDKSILQLTASNMTVTGDIKLFNASVIYLEYSDFDINGQLTLNDKSYISLNNGSNLLVNGHLKLYNLTYVQSENSRLEINQSVLLSDQSYFLLERESNMIIKSNLSLQGTSRLSMINSNLTLLKGGELLLNSSMDCTNSSVVINGDFYSLSGPSKFKDTSIYVTGNTYLNGNIQFNQSSIVALSDFKMDGNILGNDLQVFTRQGNFKIGNEASFLCSNCDLINANGVLEYGVSSLIKLRNSTIQNLAGLIQTRYNNFEFAYGSNLVNNATIEFSANITHLDNSSQTVTNQGLWKFLDGNTVITIPFANQGDIIIDQNEITFHKFTHSSGSIELRHSTMSSPNDIHIQSGSLNGNGDIKTNIINDGELGHKFQKNQLNIYGRYKQGPESRMNIHLGSDDNQSVIRISNLADLNGYLHVNVSGKFASEEKQFKFLFFNDSVGDFKITTIEIYEKATVNDPFSNCDYKLEKGQGFYSLVVHSCELFTNEWLFYTYIGVVVGAVSLAVLVAILLIFKGKIKTKILLMREQSKFNKYSSNRDLSQL</sequence>
<protein>
    <recommendedName>
        <fullName evidence="5">Transmembrane protein</fullName>
    </recommendedName>
</protein>
<feature type="chain" id="PRO_5007593654" description="Transmembrane protein" evidence="2">
    <location>
        <begin position="21"/>
        <end position="847"/>
    </location>
</feature>
<dbReference type="Proteomes" id="UP000076078">
    <property type="component" value="Unassembled WGS sequence"/>
</dbReference>
<dbReference type="InterPro" id="IPR053370">
    <property type="entry name" value="QS_Complex_Regulator"/>
</dbReference>
<comment type="caution">
    <text evidence="3">The sequence shown here is derived from an EMBL/GenBank/DDBJ whole genome shotgun (WGS) entry which is preliminary data.</text>
</comment>
<feature type="signal peptide" evidence="2">
    <location>
        <begin position="1"/>
        <end position="20"/>
    </location>
</feature>
<keyword evidence="1" id="KW-0812">Transmembrane</keyword>
<evidence type="ECO:0000313" key="3">
    <source>
        <dbReference type="EMBL" id="KYR01669.1"/>
    </source>
</evidence>